<dbReference type="InterPro" id="IPR051620">
    <property type="entry name" value="ORF904-like_C"/>
</dbReference>
<keyword evidence="1" id="KW-0547">Nucleotide-binding</keyword>
<feature type="domain" description="SF3 helicase" evidence="5">
    <location>
        <begin position="338"/>
        <end position="500"/>
    </location>
</feature>
<keyword evidence="2" id="KW-0378">Hydrolase</keyword>
<dbReference type="InterPro" id="IPR014015">
    <property type="entry name" value="Helicase_SF3_DNA-vir"/>
</dbReference>
<dbReference type="InterPro" id="IPR027417">
    <property type="entry name" value="P-loop_NTPase"/>
</dbReference>
<dbReference type="EMBL" id="MT141474">
    <property type="protein sequence ID" value="QJA62564.1"/>
    <property type="molecule type" value="Genomic_DNA"/>
</dbReference>
<feature type="compositionally biased region" description="Basic and acidic residues" evidence="4">
    <location>
        <begin position="23"/>
        <end position="46"/>
    </location>
</feature>
<dbReference type="PANTHER" id="PTHR35372:SF2">
    <property type="entry name" value="SF3 HELICASE DOMAIN-CONTAINING PROTEIN"/>
    <property type="match status" value="1"/>
</dbReference>
<dbReference type="Pfam" id="PF08706">
    <property type="entry name" value="D5_N"/>
    <property type="match status" value="1"/>
</dbReference>
<dbReference type="SMART" id="SM00885">
    <property type="entry name" value="D5_N"/>
    <property type="match status" value="1"/>
</dbReference>
<feature type="compositionally biased region" description="Pro residues" evidence="4">
    <location>
        <begin position="148"/>
        <end position="167"/>
    </location>
</feature>
<dbReference type="Gene3D" id="3.40.50.300">
    <property type="entry name" value="P-loop containing nucleotide triphosphate hydrolases"/>
    <property type="match status" value="1"/>
</dbReference>
<dbReference type="GO" id="GO:0016787">
    <property type="term" value="F:hydrolase activity"/>
    <property type="evidence" value="ECO:0007669"/>
    <property type="project" value="UniProtKB-KW"/>
</dbReference>
<gene>
    <name evidence="6" type="ORF">MM415B00764_0030</name>
</gene>
<reference evidence="6" key="1">
    <citation type="submission" date="2020-03" db="EMBL/GenBank/DDBJ databases">
        <title>The deep terrestrial virosphere.</title>
        <authorList>
            <person name="Holmfeldt K."/>
            <person name="Nilsson E."/>
            <person name="Simone D."/>
            <person name="Lopez-Fernandez M."/>
            <person name="Wu X."/>
            <person name="de Brujin I."/>
            <person name="Lundin D."/>
            <person name="Andersson A."/>
            <person name="Bertilsson S."/>
            <person name="Dopson M."/>
        </authorList>
    </citation>
    <scope>NUCLEOTIDE SEQUENCE</scope>
    <source>
        <strain evidence="6">MM415B00764</strain>
    </source>
</reference>
<evidence type="ECO:0000256" key="4">
    <source>
        <dbReference type="SAM" id="MobiDB-lite"/>
    </source>
</evidence>
<dbReference type="PANTHER" id="PTHR35372">
    <property type="entry name" value="ATP BINDING PROTEIN-RELATED"/>
    <property type="match status" value="1"/>
</dbReference>
<feature type="region of interest" description="Disordered" evidence="4">
    <location>
        <begin position="23"/>
        <end position="63"/>
    </location>
</feature>
<keyword evidence="3" id="KW-0067">ATP-binding</keyword>
<evidence type="ECO:0000256" key="2">
    <source>
        <dbReference type="ARBA" id="ARBA00022801"/>
    </source>
</evidence>
<evidence type="ECO:0000256" key="3">
    <source>
        <dbReference type="ARBA" id="ARBA00022840"/>
    </source>
</evidence>
<accession>A0A6M3IZ16</accession>
<sequence>MVREWPADMPLDERARILKQEKAAEKGAREQARLAKEAAREAKIQEAKASGAPTRPETPDEERTRALNYQAEVPAAGEGTRYDECLSLCGRLSAAGFTVPAAYAALVAFAQRCDPPLSEDELRELTLDKYLDDIAHPTIREIRVSSPILPPNPPPPPEDPKGDPSPQPRTYDIKYADRQDYGHALQLWALIPDRLLWAYHRKSWMEYDGIRWTPVPENRALVIASDALRSYYAHALTQDPPEAEAKRLVARISETCIVKRMRAALDFYAGNDPILILNAEQWDAHPWLLNCRNGTLDLQSNALLPHDPAHMLTHCAQVDYDPAATAPAFDAHLNLFLPNPNVQRQVLRDLGRALVGTTLEEAMPIWYGTGANGKTVTTRTVMGVLGDYARKAAPDLLVQRKHEQHPEAIADLIGARAVFAVETEERARLAEATVKTLTGGDRITTRFLYGQRFEAELSFSLFFVTNHQPTIHSTDEGIWRRVKEIPWAYEIPLDQRKAQDHVVQELLSQSPGILNSLIAGLQDYLQTPHWTAPEVQEATNAYRAEQDILADFLSEYCETHPDAFIPVGELYDKYKGSLDNEFPIAKTTFSKRLRGRGFQQATRGHKNTRCWIGLRIKRVYETF</sequence>
<dbReference type="InterPro" id="IPR006500">
    <property type="entry name" value="Helicase_put_C_phage/plasmid"/>
</dbReference>
<proteinExistence type="predicted"/>
<feature type="region of interest" description="Disordered" evidence="4">
    <location>
        <begin position="142"/>
        <end position="171"/>
    </location>
</feature>
<evidence type="ECO:0000259" key="5">
    <source>
        <dbReference type="PROSITE" id="PS51206"/>
    </source>
</evidence>
<evidence type="ECO:0000256" key="1">
    <source>
        <dbReference type="ARBA" id="ARBA00022741"/>
    </source>
</evidence>
<dbReference type="InterPro" id="IPR014818">
    <property type="entry name" value="Phage/plasmid_primase_P4_C"/>
</dbReference>
<dbReference type="GO" id="GO:0005524">
    <property type="term" value="F:ATP binding"/>
    <property type="evidence" value="ECO:0007669"/>
    <property type="project" value="UniProtKB-KW"/>
</dbReference>
<protein>
    <submittedName>
        <fullName evidence="6">Putative DNA primase</fullName>
    </submittedName>
</protein>
<evidence type="ECO:0000313" key="6">
    <source>
        <dbReference type="EMBL" id="QJA62564.1"/>
    </source>
</evidence>
<dbReference type="NCBIfam" id="TIGR01613">
    <property type="entry name" value="primase_Cterm"/>
    <property type="match status" value="1"/>
</dbReference>
<dbReference type="PROSITE" id="PS51206">
    <property type="entry name" value="SF3_HELICASE_1"/>
    <property type="match status" value="1"/>
</dbReference>
<dbReference type="AlphaFoldDB" id="A0A6M3IZ16"/>
<organism evidence="6">
    <name type="scientific">viral metagenome</name>
    <dbReference type="NCBI Taxonomy" id="1070528"/>
    <lineage>
        <taxon>unclassified sequences</taxon>
        <taxon>metagenomes</taxon>
        <taxon>organismal metagenomes</taxon>
    </lineage>
</organism>
<name>A0A6M3IZ16_9ZZZZ</name>